<dbReference type="InterPro" id="IPR003820">
    <property type="entry name" value="KdpC"/>
</dbReference>
<evidence type="ECO:0000256" key="10">
    <source>
        <dbReference type="ARBA" id="ARBA00023136"/>
    </source>
</evidence>
<dbReference type="HAMAP" id="MF_00276">
    <property type="entry name" value="KdpC"/>
    <property type="match status" value="1"/>
</dbReference>
<evidence type="ECO:0000256" key="6">
    <source>
        <dbReference type="ARBA" id="ARBA00022840"/>
    </source>
</evidence>
<keyword evidence="1 11" id="KW-0813">Transport</keyword>
<evidence type="ECO:0000256" key="7">
    <source>
        <dbReference type="ARBA" id="ARBA00022958"/>
    </source>
</evidence>
<evidence type="ECO:0000256" key="2">
    <source>
        <dbReference type="ARBA" id="ARBA00022475"/>
    </source>
</evidence>
<dbReference type="NCBIfam" id="TIGR00681">
    <property type="entry name" value="kdpC"/>
    <property type="match status" value="1"/>
</dbReference>
<dbReference type="Pfam" id="PF02669">
    <property type="entry name" value="KdpC"/>
    <property type="match status" value="1"/>
</dbReference>
<dbReference type="PANTHER" id="PTHR30042:SF2">
    <property type="entry name" value="POTASSIUM-TRANSPORTING ATPASE KDPC SUBUNIT"/>
    <property type="match status" value="1"/>
</dbReference>
<keyword evidence="3 11" id="KW-0633">Potassium transport</keyword>
<dbReference type="PIRSF" id="PIRSF001296">
    <property type="entry name" value="K_ATPase_KdpC"/>
    <property type="match status" value="1"/>
</dbReference>
<reference evidence="12 13" key="1">
    <citation type="submission" date="2018-01" db="EMBL/GenBank/DDBJ databases">
        <title>Whole genome sequencing of Histamine producing bacteria.</title>
        <authorList>
            <person name="Butler K."/>
        </authorList>
    </citation>
    <scope>NUCLEOTIDE SEQUENCE [LARGE SCALE GENOMIC DNA]</scope>
    <source>
        <strain evidence="12 13">A1-4</strain>
    </source>
</reference>
<accession>A0AAX0YWC6</accession>
<evidence type="ECO:0000256" key="1">
    <source>
        <dbReference type="ARBA" id="ARBA00022448"/>
    </source>
</evidence>
<name>A0AAX0YWC6_9GAMM</name>
<dbReference type="GO" id="GO:0005524">
    <property type="term" value="F:ATP binding"/>
    <property type="evidence" value="ECO:0007669"/>
    <property type="project" value="UniProtKB-UniRule"/>
</dbReference>
<keyword evidence="8 11" id="KW-1133">Transmembrane helix</keyword>
<evidence type="ECO:0000313" key="13">
    <source>
        <dbReference type="Proteomes" id="UP000240728"/>
    </source>
</evidence>
<dbReference type="RefSeq" id="WP_045043054.1">
    <property type="nucleotide sequence ID" value="NZ_JZTB01000012.1"/>
</dbReference>
<dbReference type="AlphaFoldDB" id="A0AAX0YWC6"/>
<evidence type="ECO:0000256" key="9">
    <source>
        <dbReference type="ARBA" id="ARBA00023065"/>
    </source>
</evidence>
<dbReference type="EMBL" id="PYOZ01000003">
    <property type="protein sequence ID" value="PSX45807.1"/>
    <property type="molecule type" value="Genomic_DNA"/>
</dbReference>
<evidence type="ECO:0000256" key="8">
    <source>
        <dbReference type="ARBA" id="ARBA00022989"/>
    </source>
</evidence>
<sequence>MNQLRAALSSFILLFLLVGVVYPVLVYGASQLVFPEKANGSLIYINNKVKGSQLLGQQFTDPKYFQGRPSANQYDAEQSGGSNLSPLSVKFAEEVANRRKILKSENTMQRKPVPQLLLTESGSGLDPDISPAAAYWQVLRIAKSRHISEQYVHELIKTMTKVPNLSFLGQPTVNVLDLNLALDKGE</sequence>
<evidence type="ECO:0000313" key="12">
    <source>
        <dbReference type="EMBL" id="PSX45807.1"/>
    </source>
</evidence>
<protein>
    <recommendedName>
        <fullName evidence="11">Potassium-transporting ATPase KdpC subunit</fullName>
    </recommendedName>
    <alternativeName>
        <fullName evidence="11">ATP phosphohydrolase [potassium-transporting] C chain</fullName>
    </alternativeName>
    <alternativeName>
        <fullName evidence="11">Potassium-binding and translocating subunit C</fullName>
    </alternativeName>
    <alternativeName>
        <fullName evidence="11">Potassium-translocating ATPase C chain</fullName>
    </alternativeName>
</protein>
<dbReference type="GO" id="GO:0008556">
    <property type="term" value="F:P-type potassium transmembrane transporter activity"/>
    <property type="evidence" value="ECO:0007669"/>
    <property type="project" value="InterPro"/>
</dbReference>
<evidence type="ECO:0000256" key="4">
    <source>
        <dbReference type="ARBA" id="ARBA00022692"/>
    </source>
</evidence>
<evidence type="ECO:0000256" key="5">
    <source>
        <dbReference type="ARBA" id="ARBA00022741"/>
    </source>
</evidence>
<comment type="similarity">
    <text evidence="11">Belongs to the KdpC family.</text>
</comment>
<keyword evidence="13" id="KW-1185">Reference proteome</keyword>
<keyword evidence="7 11" id="KW-0630">Potassium</keyword>
<dbReference type="GO" id="GO:0005886">
    <property type="term" value="C:plasma membrane"/>
    <property type="evidence" value="ECO:0007669"/>
    <property type="project" value="UniProtKB-SubCell"/>
</dbReference>
<keyword evidence="6 11" id="KW-0067">ATP-binding</keyword>
<gene>
    <name evidence="11" type="primary">kdpC</name>
    <name evidence="12" type="ORF">C0W53_07250</name>
</gene>
<dbReference type="Proteomes" id="UP000240728">
    <property type="component" value="Unassembled WGS sequence"/>
</dbReference>
<comment type="function">
    <text evidence="11">Part of the high-affinity ATP-driven potassium transport (or Kdp) system, which catalyzes the hydrolysis of ATP coupled with the electrogenic transport of potassium into the cytoplasm. This subunit acts as a catalytic chaperone that increases the ATP-binding affinity of the ATP-hydrolyzing subunit KdpB by the formation of a transient KdpB/KdpC/ATP ternary complex.</text>
</comment>
<dbReference type="NCBIfam" id="NF001454">
    <property type="entry name" value="PRK00315.1"/>
    <property type="match status" value="1"/>
</dbReference>
<keyword evidence="4 11" id="KW-0812">Transmembrane</keyword>
<comment type="subunit">
    <text evidence="11">The system is composed of three essential subunits: KdpA, KdpB and KdpC.</text>
</comment>
<proteinExistence type="inferred from homology"/>
<evidence type="ECO:0000256" key="11">
    <source>
        <dbReference type="HAMAP-Rule" id="MF_00276"/>
    </source>
</evidence>
<evidence type="ECO:0000256" key="3">
    <source>
        <dbReference type="ARBA" id="ARBA00022538"/>
    </source>
</evidence>
<keyword evidence="12" id="KW-0378">Hydrolase</keyword>
<dbReference type="GO" id="GO:0016787">
    <property type="term" value="F:hydrolase activity"/>
    <property type="evidence" value="ECO:0007669"/>
    <property type="project" value="UniProtKB-KW"/>
</dbReference>
<comment type="caution">
    <text evidence="12">The sequence shown here is derived from an EMBL/GenBank/DDBJ whole genome shotgun (WGS) entry which is preliminary data.</text>
</comment>
<dbReference type="PANTHER" id="PTHR30042">
    <property type="entry name" value="POTASSIUM-TRANSPORTING ATPASE C CHAIN"/>
    <property type="match status" value="1"/>
</dbReference>
<keyword evidence="10 11" id="KW-0472">Membrane</keyword>
<keyword evidence="2 11" id="KW-1003">Cell membrane</keyword>
<keyword evidence="9 11" id="KW-0406">Ion transport</keyword>
<keyword evidence="5 11" id="KW-0547">Nucleotide-binding</keyword>
<organism evidence="12 13">
    <name type="scientific">Photobacterium kishitanii</name>
    <dbReference type="NCBI Taxonomy" id="318456"/>
    <lineage>
        <taxon>Bacteria</taxon>
        <taxon>Pseudomonadati</taxon>
        <taxon>Pseudomonadota</taxon>
        <taxon>Gammaproteobacteria</taxon>
        <taxon>Vibrionales</taxon>
        <taxon>Vibrionaceae</taxon>
        <taxon>Photobacterium</taxon>
    </lineage>
</organism>
<comment type="subcellular location">
    <subcellularLocation>
        <location evidence="11">Cell membrane</location>
        <topology evidence="11">Single-pass membrane protein</topology>
    </subcellularLocation>
</comment>